<feature type="region of interest" description="Disordered" evidence="1">
    <location>
        <begin position="1"/>
        <end position="67"/>
    </location>
</feature>
<evidence type="ECO:0000256" key="2">
    <source>
        <dbReference type="SAM" id="Phobius"/>
    </source>
</evidence>
<name>A0AAE0HT21_9PEZI</name>
<dbReference type="EMBL" id="JAUEDM010000009">
    <property type="protein sequence ID" value="KAK3312104.1"/>
    <property type="molecule type" value="Genomic_DNA"/>
</dbReference>
<keyword evidence="2" id="KW-1133">Transmembrane helix</keyword>
<dbReference type="Proteomes" id="UP001283341">
    <property type="component" value="Unassembled WGS sequence"/>
</dbReference>
<gene>
    <name evidence="3" type="ORF">B0H66DRAFT_538394</name>
</gene>
<evidence type="ECO:0000313" key="3">
    <source>
        <dbReference type="EMBL" id="KAK3312104.1"/>
    </source>
</evidence>
<comment type="caution">
    <text evidence="3">The sequence shown here is derived from an EMBL/GenBank/DDBJ whole genome shotgun (WGS) entry which is preliminary data.</text>
</comment>
<reference evidence="3" key="2">
    <citation type="submission" date="2023-06" db="EMBL/GenBank/DDBJ databases">
        <authorList>
            <consortium name="Lawrence Berkeley National Laboratory"/>
            <person name="Haridas S."/>
            <person name="Hensen N."/>
            <person name="Bonometti L."/>
            <person name="Westerberg I."/>
            <person name="Brannstrom I.O."/>
            <person name="Guillou S."/>
            <person name="Cros-Aarteil S."/>
            <person name="Calhoun S."/>
            <person name="Kuo A."/>
            <person name="Mondo S."/>
            <person name="Pangilinan J."/>
            <person name="Riley R."/>
            <person name="Labutti K."/>
            <person name="Andreopoulos B."/>
            <person name="Lipzen A."/>
            <person name="Chen C."/>
            <person name="Yanf M."/>
            <person name="Daum C."/>
            <person name="Ng V."/>
            <person name="Clum A."/>
            <person name="Steindorff A."/>
            <person name="Ohm R."/>
            <person name="Martin F."/>
            <person name="Silar P."/>
            <person name="Natvig D."/>
            <person name="Lalanne C."/>
            <person name="Gautier V."/>
            <person name="Ament-Velasquez S.L."/>
            <person name="Kruys A."/>
            <person name="Hutchinson M.I."/>
            <person name="Powell A.J."/>
            <person name="Barry K."/>
            <person name="Miller A.N."/>
            <person name="Grigoriev I.V."/>
            <person name="Debuchy R."/>
            <person name="Gladieux P."/>
            <person name="Thoren M.H."/>
            <person name="Johannesson H."/>
        </authorList>
    </citation>
    <scope>NUCLEOTIDE SEQUENCE</scope>
    <source>
        <strain evidence="3">CBS 118394</strain>
    </source>
</reference>
<accession>A0AAE0HT21</accession>
<feature type="transmembrane region" description="Helical" evidence="2">
    <location>
        <begin position="75"/>
        <end position="97"/>
    </location>
</feature>
<keyword evidence="4" id="KW-1185">Reference proteome</keyword>
<dbReference type="SUPFAM" id="SSF51101">
    <property type="entry name" value="Mannose-binding lectins"/>
    <property type="match status" value="1"/>
</dbReference>
<proteinExistence type="predicted"/>
<feature type="compositionally biased region" description="Polar residues" evidence="1">
    <location>
        <begin position="1"/>
        <end position="21"/>
    </location>
</feature>
<reference evidence="3" key="1">
    <citation type="journal article" date="2023" name="Mol. Phylogenet. Evol.">
        <title>Genome-scale phylogeny and comparative genomics of the fungal order Sordariales.</title>
        <authorList>
            <person name="Hensen N."/>
            <person name="Bonometti L."/>
            <person name="Westerberg I."/>
            <person name="Brannstrom I.O."/>
            <person name="Guillou S."/>
            <person name="Cros-Aarteil S."/>
            <person name="Calhoun S."/>
            <person name="Haridas S."/>
            <person name="Kuo A."/>
            <person name="Mondo S."/>
            <person name="Pangilinan J."/>
            <person name="Riley R."/>
            <person name="LaButti K."/>
            <person name="Andreopoulos B."/>
            <person name="Lipzen A."/>
            <person name="Chen C."/>
            <person name="Yan M."/>
            <person name="Daum C."/>
            <person name="Ng V."/>
            <person name="Clum A."/>
            <person name="Steindorff A."/>
            <person name="Ohm R.A."/>
            <person name="Martin F."/>
            <person name="Silar P."/>
            <person name="Natvig D.O."/>
            <person name="Lalanne C."/>
            <person name="Gautier V."/>
            <person name="Ament-Velasquez S.L."/>
            <person name="Kruys A."/>
            <person name="Hutchinson M.I."/>
            <person name="Powell A.J."/>
            <person name="Barry K."/>
            <person name="Miller A.N."/>
            <person name="Grigoriev I.V."/>
            <person name="Debuchy R."/>
            <person name="Gladieux P."/>
            <person name="Hiltunen Thoren M."/>
            <person name="Johannesson H."/>
        </authorList>
    </citation>
    <scope>NUCLEOTIDE SEQUENCE</scope>
    <source>
        <strain evidence="3">CBS 118394</strain>
    </source>
</reference>
<protein>
    <submittedName>
        <fullName evidence="3">Uncharacterized protein</fullName>
    </submittedName>
</protein>
<dbReference type="AlphaFoldDB" id="A0AAE0HT21"/>
<evidence type="ECO:0000256" key="1">
    <source>
        <dbReference type="SAM" id="MobiDB-lite"/>
    </source>
</evidence>
<sequence length="405" mass="44473">MSYNTDPDTSSEGSINTPSEGSSDDTVSEQRSHETHPLIREVPLTPEVQDSPQSRRHGAHSSLERPHPVNDGDDFLCGLISLAMIFIILRVLFGGVFNHDGATELPIVANTTDMLHNNETTCRCEDTVVTTYQEEITCSSRGGGAARIYHNRPLAGPATCRCEGANVVRIDQKGTTYRCEGKGRSAQFVFQQEPYTVSAVTAAEPPANAPESPVVINTDTDICPPGIRQHLGDPEKLFANSTDHKSLYAGYRFDRQIGSSQYLDGATTFNDAVTLGPTATLPPAYPWPRRFEFHMRRYLHQVRTFYDHTSLSHGSNGAWTDKLVVELAAGEVINRLRLGQRRNGGYESVTFVEVYTSAGQVKHVGNAPYDDAVIDYYPYGGATGLKGFWGYEGVLVDKLGPIWGL</sequence>
<evidence type="ECO:0000313" key="4">
    <source>
        <dbReference type="Proteomes" id="UP001283341"/>
    </source>
</evidence>
<dbReference type="InterPro" id="IPR036404">
    <property type="entry name" value="Jacalin-like_lectin_dom_sf"/>
</dbReference>
<feature type="compositionally biased region" description="Basic and acidic residues" evidence="1">
    <location>
        <begin position="28"/>
        <end position="39"/>
    </location>
</feature>
<organism evidence="3 4">
    <name type="scientific">Apodospora peruviana</name>
    <dbReference type="NCBI Taxonomy" id="516989"/>
    <lineage>
        <taxon>Eukaryota</taxon>
        <taxon>Fungi</taxon>
        <taxon>Dikarya</taxon>
        <taxon>Ascomycota</taxon>
        <taxon>Pezizomycotina</taxon>
        <taxon>Sordariomycetes</taxon>
        <taxon>Sordariomycetidae</taxon>
        <taxon>Sordariales</taxon>
        <taxon>Lasiosphaeriaceae</taxon>
        <taxon>Apodospora</taxon>
    </lineage>
</organism>
<keyword evidence="2" id="KW-0812">Transmembrane</keyword>
<keyword evidence="2" id="KW-0472">Membrane</keyword>